<dbReference type="PROSITE" id="PS50021">
    <property type="entry name" value="CH"/>
    <property type="match status" value="1"/>
</dbReference>
<evidence type="ECO:0000313" key="3">
    <source>
        <dbReference type="EMBL" id="KOX67644.1"/>
    </source>
</evidence>
<dbReference type="Pfam" id="PF00307">
    <property type="entry name" value="CH"/>
    <property type="match status" value="1"/>
</dbReference>
<dbReference type="SUPFAM" id="SSF47576">
    <property type="entry name" value="Calponin-homology domain, CH-domain"/>
    <property type="match status" value="1"/>
</dbReference>
<dbReference type="EMBL" id="KQ436003">
    <property type="protein sequence ID" value="KOX67644.1"/>
    <property type="molecule type" value="Genomic_DNA"/>
</dbReference>
<feature type="compositionally biased region" description="Polar residues" evidence="1">
    <location>
        <begin position="33"/>
        <end position="47"/>
    </location>
</feature>
<sequence length="435" mass="48826">MTIGVVPYRGMATLHTSSSNGAKPKSKICKLTSPKSLSPLTGNSSRNKSQESSTDSPSSSPAKSSVSSSPRRVAQSVETGKKSPRKHSQPDERQQAQQQHCPKSSPKRSPRRYISVFEEDFLQEEMGLGVRISSTAGGNEPGMSFLEFESLYTLEKELMQSRQDVGQADDKCVFGGWFGRRGLYTELPDPMYQQAIAAAAASSQVPTEGFSFAPGWSLNVEHFYQWQNRGKTTQQVPSSFPNREYVDRHALPKLVLSFDYLDSHCMMLQQEVQIVLTGTLKITLIDIFCQISPKLLKTRFLYKLIKLVFFHVGTESWSVCALIYTDWANYYLERGGCKRRVTDLQSDLCDGVLLADLVEAVTNQKVIDVNRKPKNAQQMFSALSTLRCSPSSSPEKELRAFMVELQAQLETDRSDNNRTMVILLRKWSKSKSIEL</sequence>
<evidence type="ECO:0000313" key="4">
    <source>
        <dbReference type="Proteomes" id="UP000053105"/>
    </source>
</evidence>
<reference evidence="3 4" key="1">
    <citation type="submission" date="2015-07" db="EMBL/GenBank/DDBJ databases">
        <title>The genome of Melipona quadrifasciata.</title>
        <authorList>
            <person name="Pan H."/>
            <person name="Kapheim K."/>
        </authorList>
    </citation>
    <scope>NUCLEOTIDE SEQUENCE [LARGE SCALE GENOMIC DNA]</scope>
    <source>
        <strain evidence="3">0111107301</strain>
        <tissue evidence="3">Whole body</tissue>
    </source>
</reference>
<dbReference type="STRING" id="166423.A0A0N0U2P8"/>
<dbReference type="Proteomes" id="UP000053105">
    <property type="component" value="Unassembled WGS sequence"/>
</dbReference>
<feature type="domain" description="Calponin-homology (CH)" evidence="2">
    <location>
        <begin position="318"/>
        <end position="429"/>
    </location>
</feature>
<feature type="compositionally biased region" description="Low complexity" evidence="1">
    <location>
        <begin position="50"/>
        <end position="70"/>
    </location>
</feature>
<dbReference type="InterPro" id="IPR036872">
    <property type="entry name" value="CH_dom_sf"/>
</dbReference>
<keyword evidence="4" id="KW-1185">Reference proteome</keyword>
<evidence type="ECO:0000259" key="2">
    <source>
        <dbReference type="PROSITE" id="PS50021"/>
    </source>
</evidence>
<dbReference type="Gene3D" id="1.10.418.10">
    <property type="entry name" value="Calponin-like domain"/>
    <property type="match status" value="1"/>
</dbReference>
<dbReference type="OrthoDB" id="7685784at2759"/>
<accession>A0A0N0U2P8</accession>
<dbReference type="InterPro" id="IPR001715">
    <property type="entry name" value="CH_dom"/>
</dbReference>
<dbReference type="AlphaFoldDB" id="A0A0N0U2P8"/>
<evidence type="ECO:0000256" key="1">
    <source>
        <dbReference type="SAM" id="MobiDB-lite"/>
    </source>
</evidence>
<name>A0A0N0U2P8_9HYME</name>
<organism evidence="3 4">
    <name type="scientific">Melipona quadrifasciata</name>
    <dbReference type="NCBI Taxonomy" id="166423"/>
    <lineage>
        <taxon>Eukaryota</taxon>
        <taxon>Metazoa</taxon>
        <taxon>Ecdysozoa</taxon>
        <taxon>Arthropoda</taxon>
        <taxon>Hexapoda</taxon>
        <taxon>Insecta</taxon>
        <taxon>Pterygota</taxon>
        <taxon>Neoptera</taxon>
        <taxon>Endopterygota</taxon>
        <taxon>Hymenoptera</taxon>
        <taxon>Apocrita</taxon>
        <taxon>Aculeata</taxon>
        <taxon>Apoidea</taxon>
        <taxon>Anthophila</taxon>
        <taxon>Apidae</taxon>
        <taxon>Melipona</taxon>
    </lineage>
</organism>
<gene>
    <name evidence="3" type="ORF">WN51_08754</name>
</gene>
<protein>
    <submittedName>
        <fullName evidence="3">Protein sickie</fullName>
    </submittedName>
</protein>
<feature type="region of interest" description="Disordered" evidence="1">
    <location>
        <begin position="1"/>
        <end position="112"/>
    </location>
</feature>
<proteinExistence type="predicted"/>